<protein>
    <submittedName>
        <fullName evidence="1">Uncharacterized protein</fullName>
    </submittedName>
</protein>
<gene>
    <name evidence="1" type="ORF">LCGC14_0566900</name>
</gene>
<dbReference type="EMBL" id="LAZR01000825">
    <property type="protein sequence ID" value="KKN56968.1"/>
    <property type="molecule type" value="Genomic_DNA"/>
</dbReference>
<sequence>MSCAMRELNKPDPKVQWGNILLTLLDKTKQLEAKSNKEVMIRRKLVKYSSNQLIELRKRLIKSSQ</sequence>
<dbReference type="AlphaFoldDB" id="A0A0F9UTK9"/>
<name>A0A0F9UTK9_9ZZZZ</name>
<accession>A0A0F9UTK9</accession>
<proteinExistence type="predicted"/>
<reference evidence="1" key="1">
    <citation type="journal article" date="2015" name="Nature">
        <title>Complex archaea that bridge the gap between prokaryotes and eukaryotes.</title>
        <authorList>
            <person name="Spang A."/>
            <person name="Saw J.H."/>
            <person name="Jorgensen S.L."/>
            <person name="Zaremba-Niedzwiedzka K."/>
            <person name="Martijn J."/>
            <person name="Lind A.E."/>
            <person name="van Eijk R."/>
            <person name="Schleper C."/>
            <person name="Guy L."/>
            <person name="Ettema T.J."/>
        </authorList>
    </citation>
    <scope>NUCLEOTIDE SEQUENCE</scope>
</reference>
<comment type="caution">
    <text evidence="1">The sequence shown here is derived from an EMBL/GenBank/DDBJ whole genome shotgun (WGS) entry which is preliminary data.</text>
</comment>
<evidence type="ECO:0000313" key="1">
    <source>
        <dbReference type="EMBL" id="KKN56968.1"/>
    </source>
</evidence>
<organism evidence="1">
    <name type="scientific">marine sediment metagenome</name>
    <dbReference type="NCBI Taxonomy" id="412755"/>
    <lineage>
        <taxon>unclassified sequences</taxon>
        <taxon>metagenomes</taxon>
        <taxon>ecological metagenomes</taxon>
    </lineage>
</organism>